<protein>
    <submittedName>
        <fullName evidence="2">Uncharacterized protein</fullName>
    </submittedName>
</protein>
<comment type="caution">
    <text evidence="2">The sequence shown here is derived from an EMBL/GenBank/DDBJ whole genome shotgun (WGS) entry which is preliminary data.</text>
</comment>
<keyword evidence="3" id="KW-1185">Reference proteome</keyword>
<sequence>MAGFVQNLDDGELWVPSELIVDVGLSRYRHCSGAFSGARVLHESEVECLATNLLPFGTLDRLHLRLAVKQPLAVPPPFEDFMRVAPLGWFGASEREIWAGPCPQETQSGLRVLLPPGAYRGRVASGFLGEMFWAHPAAPVQLQGIPEAAASGSKPLLRSAGCAGKTEVRRNRCVSSACEGTGERRTMSMAVIAITALFYHEHQSLLLVHRRASKTEINKKPINEEADESISVSHRGGSPTGMDLLRVKQTPTVILLHFHGKPNRGKCLTLCHH</sequence>
<gene>
    <name evidence="2" type="ORF">ZIOFF_062702</name>
</gene>
<proteinExistence type="predicted"/>
<evidence type="ECO:0000256" key="1">
    <source>
        <dbReference type="SAM" id="MobiDB-lite"/>
    </source>
</evidence>
<reference evidence="2 3" key="1">
    <citation type="submission" date="2020-08" db="EMBL/GenBank/DDBJ databases">
        <title>Plant Genome Project.</title>
        <authorList>
            <person name="Zhang R.-G."/>
        </authorList>
    </citation>
    <scope>NUCLEOTIDE SEQUENCE [LARGE SCALE GENOMIC DNA]</scope>
    <source>
        <tissue evidence="2">Rhizome</tissue>
    </source>
</reference>
<dbReference type="EMBL" id="JACMSC010000017">
    <property type="protein sequence ID" value="KAG6479240.1"/>
    <property type="molecule type" value="Genomic_DNA"/>
</dbReference>
<evidence type="ECO:0000313" key="3">
    <source>
        <dbReference type="Proteomes" id="UP000734854"/>
    </source>
</evidence>
<dbReference type="AlphaFoldDB" id="A0A8J5F0R7"/>
<dbReference type="Proteomes" id="UP000734854">
    <property type="component" value="Unassembled WGS sequence"/>
</dbReference>
<organism evidence="2 3">
    <name type="scientific">Zingiber officinale</name>
    <name type="common">Ginger</name>
    <name type="synonym">Amomum zingiber</name>
    <dbReference type="NCBI Taxonomy" id="94328"/>
    <lineage>
        <taxon>Eukaryota</taxon>
        <taxon>Viridiplantae</taxon>
        <taxon>Streptophyta</taxon>
        <taxon>Embryophyta</taxon>
        <taxon>Tracheophyta</taxon>
        <taxon>Spermatophyta</taxon>
        <taxon>Magnoliopsida</taxon>
        <taxon>Liliopsida</taxon>
        <taxon>Zingiberales</taxon>
        <taxon>Zingiberaceae</taxon>
        <taxon>Zingiber</taxon>
    </lineage>
</organism>
<evidence type="ECO:0000313" key="2">
    <source>
        <dbReference type="EMBL" id="KAG6479240.1"/>
    </source>
</evidence>
<feature type="region of interest" description="Disordered" evidence="1">
    <location>
        <begin position="218"/>
        <end position="243"/>
    </location>
</feature>
<name>A0A8J5F0R7_ZINOF</name>
<accession>A0A8J5F0R7</accession>